<feature type="chain" id="PRO_5047054515" evidence="1">
    <location>
        <begin position="20"/>
        <end position="102"/>
    </location>
</feature>
<dbReference type="RefSeq" id="WP_220109099.1">
    <property type="nucleotide sequence ID" value="NZ_JAHZST010000004.1"/>
</dbReference>
<evidence type="ECO:0000313" key="2">
    <source>
        <dbReference type="EMBL" id="MBW8183481.1"/>
    </source>
</evidence>
<organism evidence="2 3">
    <name type="scientific">Shewanella nanhaiensis</name>
    <dbReference type="NCBI Taxonomy" id="2864872"/>
    <lineage>
        <taxon>Bacteria</taxon>
        <taxon>Pseudomonadati</taxon>
        <taxon>Pseudomonadota</taxon>
        <taxon>Gammaproteobacteria</taxon>
        <taxon>Alteromonadales</taxon>
        <taxon>Shewanellaceae</taxon>
        <taxon>Shewanella</taxon>
    </lineage>
</organism>
<sequence>MKKIIIAIVLSVFMQSVFAANKNMSVDPSGWKLENYFGDSLVVFFSGSSCTNGRLSFPSNATVDDKNRFWSLILSAKATNSKVFVIYQDNSNCTLVSFASID</sequence>
<keyword evidence="1" id="KW-0732">Signal</keyword>
<name>A0ABS7E2U4_9GAMM</name>
<dbReference type="EMBL" id="JAHZST010000004">
    <property type="protein sequence ID" value="MBW8183481.1"/>
    <property type="molecule type" value="Genomic_DNA"/>
</dbReference>
<protein>
    <submittedName>
        <fullName evidence="2">Uncharacterized protein</fullName>
    </submittedName>
</protein>
<reference evidence="2 3" key="1">
    <citation type="submission" date="2021-07" db="EMBL/GenBank/DDBJ databases">
        <title>Shewanella sp. nov, isolated from SCS.</title>
        <authorList>
            <person name="Cao W.R."/>
        </authorList>
    </citation>
    <scope>NUCLEOTIDE SEQUENCE [LARGE SCALE GENOMIC DNA]</scope>
    <source>
        <strain evidence="2 3">NR704-98</strain>
    </source>
</reference>
<feature type="signal peptide" evidence="1">
    <location>
        <begin position="1"/>
        <end position="19"/>
    </location>
</feature>
<evidence type="ECO:0000256" key="1">
    <source>
        <dbReference type="SAM" id="SignalP"/>
    </source>
</evidence>
<proteinExistence type="predicted"/>
<comment type="caution">
    <text evidence="2">The sequence shown here is derived from an EMBL/GenBank/DDBJ whole genome shotgun (WGS) entry which is preliminary data.</text>
</comment>
<accession>A0ABS7E2U4</accession>
<evidence type="ECO:0000313" key="3">
    <source>
        <dbReference type="Proteomes" id="UP001195963"/>
    </source>
</evidence>
<dbReference type="Proteomes" id="UP001195963">
    <property type="component" value="Unassembled WGS sequence"/>
</dbReference>
<keyword evidence="3" id="KW-1185">Reference proteome</keyword>
<gene>
    <name evidence="2" type="ORF">K0625_07355</name>
</gene>